<dbReference type="InterPro" id="IPR002372">
    <property type="entry name" value="PQQ_rpt_dom"/>
</dbReference>
<dbReference type="SUPFAM" id="SSF50998">
    <property type="entry name" value="Quinoprotein alcohol dehydrogenase-like"/>
    <property type="match status" value="1"/>
</dbReference>
<reference evidence="4" key="1">
    <citation type="journal article" date="2019" name="Int. J. Syst. Evol. Microbiol.">
        <title>The Global Catalogue of Microorganisms (GCM) 10K type strain sequencing project: providing services to taxonomists for standard genome sequencing and annotation.</title>
        <authorList>
            <consortium name="The Broad Institute Genomics Platform"/>
            <consortium name="The Broad Institute Genome Sequencing Center for Infectious Disease"/>
            <person name="Wu L."/>
            <person name="Ma J."/>
        </authorList>
    </citation>
    <scope>NUCLEOTIDE SEQUENCE [LARGE SCALE GENOMIC DNA]</scope>
    <source>
        <strain evidence="4">JCM 17656</strain>
    </source>
</reference>
<gene>
    <name evidence="3" type="ORF">GCM10022295_81050</name>
</gene>
<comment type="caution">
    <text evidence="3">The sequence shown here is derived from an EMBL/GenBank/DDBJ whole genome shotgun (WGS) entry which is preliminary data.</text>
</comment>
<keyword evidence="4" id="KW-1185">Reference proteome</keyword>
<name>A0ABP6YP42_9ACTN</name>
<dbReference type="RefSeq" id="WP_346185956.1">
    <property type="nucleotide sequence ID" value="NZ_BAABCE010000023.1"/>
</dbReference>
<dbReference type="Pfam" id="PF13360">
    <property type="entry name" value="PQQ_2"/>
    <property type="match status" value="1"/>
</dbReference>
<proteinExistence type="predicted"/>
<evidence type="ECO:0000259" key="2">
    <source>
        <dbReference type="Pfam" id="PF13360"/>
    </source>
</evidence>
<accession>A0ABP6YP42</accession>
<dbReference type="Proteomes" id="UP001500707">
    <property type="component" value="Unassembled WGS sequence"/>
</dbReference>
<evidence type="ECO:0000256" key="1">
    <source>
        <dbReference type="SAM" id="MobiDB-lite"/>
    </source>
</evidence>
<organism evidence="3 4">
    <name type="scientific">Streptomyces osmaniensis</name>
    <dbReference type="NCBI Taxonomy" id="593134"/>
    <lineage>
        <taxon>Bacteria</taxon>
        <taxon>Bacillati</taxon>
        <taxon>Actinomycetota</taxon>
        <taxon>Actinomycetes</taxon>
        <taxon>Kitasatosporales</taxon>
        <taxon>Streptomycetaceae</taxon>
        <taxon>Streptomyces</taxon>
    </lineage>
</organism>
<dbReference type="InterPro" id="IPR011047">
    <property type="entry name" value="Quinoprotein_ADH-like_sf"/>
</dbReference>
<dbReference type="EMBL" id="BAABCE010000023">
    <property type="protein sequence ID" value="GAA3587304.1"/>
    <property type="molecule type" value="Genomic_DNA"/>
</dbReference>
<evidence type="ECO:0000313" key="3">
    <source>
        <dbReference type="EMBL" id="GAA3587304.1"/>
    </source>
</evidence>
<evidence type="ECO:0000313" key="4">
    <source>
        <dbReference type="Proteomes" id="UP001500707"/>
    </source>
</evidence>
<protein>
    <recommendedName>
        <fullName evidence="2">Pyrrolo-quinoline quinone repeat domain-containing protein</fullName>
    </recommendedName>
</protein>
<dbReference type="InterPro" id="IPR015943">
    <property type="entry name" value="WD40/YVTN_repeat-like_dom_sf"/>
</dbReference>
<dbReference type="Gene3D" id="2.130.10.10">
    <property type="entry name" value="YVTN repeat-like/Quinoprotein amine dehydrogenase"/>
    <property type="match status" value="1"/>
</dbReference>
<feature type="region of interest" description="Disordered" evidence="1">
    <location>
        <begin position="192"/>
        <end position="211"/>
    </location>
</feature>
<feature type="domain" description="Pyrrolo-quinoline quinone repeat" evidence="2">
    <location>
        <begin position="70"/>
        <end position="203"/>
    </location>
</feature>
<sequence>MLTDLDERVSGMLSRRTRIGRRTGCGVLVVASLVALLASDAGTSGRGRPLERPNTLDVAWSFLTSGRALDVSDQPAAVGDRMLAIPQGGRASIVDTRDGRLVSTARSSADRFSPVGFSGGVMLAVEEWFGQDTKASLNAYDPTTGRKLWHKAANSTPRKGEEDDWLGQPPFLLEAGPVTQLSDGRLVGLTPRTGSIRWSRPTPEVSPCGQPNADVNRPPASPLNAAAAEQHIALLRGCPGETAEIEVVNAEDGGSVWKRSMGQVRESVGVTSAGGVIGVGLDHDVRLFAASGKEIPRRGADSKSGLWPVGEADGVVYLSEGQPGVPADASSLVSHTVLAVREDTGRTVWKRPQGRQAPSSVTSESIITEADVPGAYVGDLRWSPGDARLQGPGASSLRDFAGRQSPTVPWPVAGTYVGSSGDLLIVRSEDKDGTRYTALRPGHRTADAEKPAALGGAERRDWPNACGLVSDDLLAELGGNYVKLPVTSSRKVMGTKLPSPSVCRYATESGSDDDIFAVTVRWVATDEKAAETYATSVIPWGCDPPLGGCVTAEITQPQHGVHLYTYRTGLQQLPVAHATVVSGRYVLGISAGNNKARTKQLIRRLATHLAVGGSGGS</sequence>